<accession>A0A1H7UAK6</accession>
<name>A0A1H7UAK6_9BACT</name>
<evidence type="ECO:0000313" key="1">
    <source>
        <dbReference type="EMBL" id="SEL93718.1"/>
    </source>
</evidence>
<dbReference type="STRING" id="43775.SAMN04489760_10158"/>
<dbReference type="AlphaFoldDB" id="A0A1H7UAK6"/>
<evidence type="ECO:0000313" key="2">
    <source>
        <dbReference type="Proteomes" id="UP000198744"/>
    </source>
</evidence>
<dbReference type="Proteomes" id="UP000198744">
    <property type="component" value="Unassembled WGS sequence"/>
</dbReference>
<dbReference type="OrthoDB" id="9777715at2"/>
<sequence length="429" mass="47977">MATASNLDRLKALLELLDPLSQVKPGQPVTAEAWNTLVSVLLEVTRNILTHEQDETVPPHTHEEQVALSWLNTRLRSLVESGPLADPSAVRRMLLLERKVDEVGGRADEAHRNLGEVRTRLSEVATRDLVREATLTKVGLTVQTLGDGRDDVLALRRSLDTIRTDVQTAVEVAEKFKTGGEIADFEKIHSRLRALEVLKERLTMPQGDLLDAVALEKRLTELSNTYVTKEELSEVLGGKLPENVIPDLSRIKEELYDSVVTAVREEQAKREERLKGELLAAIPDVDAAVERGIKEKAAALMKEEMARLQNQIPELVEKGLSGKWEELVTRRIKEVLAETKTEIGREVRGQVVEQLRMEYQKPVFDDNFLVIKGIGEAYNEKLNQAGIFTYTDLSARSPETVGRILGLTPTQVTKLQIVEQAKELSAKTR</sequence>
<keyword evidence="2" id="KW-1185">Reference proteome</keyword>
<reference evidence="1 2" key="1">
    <citation type="submission" date="2016-10" db="EMBL/GenBank/DDBJ databases">
        <authorList>
            <person name="de Groot N.N."/>
        </authorList>
    </citation>
    <scope>NUCLEOTIDE SEQUENCE [LARGE SCALE GENOMIC DNA]</scope>
    <source>
        <strain evidence="1 2">DSM 8423</strain>
    </source>
</reference>
<evidence type="ECO:0008006" key="3">
    <source>
        <dbReference type="Google" id="ProtNLM"/>
    </source>
</evidence>
<proteinExistence type="predicted"/>
<protein>
    <recommendedName>
        <fullName evidence="3">DUF4332 domain-containing protein</fullName>
    </recommendedName>
</protein>
<dbReference type="EMBL" id="FOBS01000001">
    <property type="protein sequence ID" value="SEL93718.1"/>
    <property type="molecule type" value="Genomic_DNA"/>
</dbReference>
<dbReference type="Gene3D" id="1.10.150.20">
    <property type="entry name" value="5' to 3' exonuclease, C-terminal subdomain"/>
    <property type="match status" value="1"/>
</dbReference>
<organism evidence="1 2">
    <name type="scientific">Syntrophus gentianae</name>
    <dbReference type="NCBI Taxonomy" id="43775"/>
    <lineage>
        <taxon>Bacteria</taxon>
        <taxon>Pseudomonadati</taxon>
        <taxon>Thermodesulfobacteriota</taxon>
        <taxon>Syntrophia</taxon>
        <taxon>Syntrophales</taxon>
        <taxon>Syntrophaceae</taxon>
        <taxon>Syntrophus</taxon>
    </lineage>
</organism>
<gene>
    <name evidence="1" type="ORF">SAMN04489760_10158</name>
</gene>
<dbReference type="RefSeq" id="WP_093881781.1">
    <property type="nucleotide sequence ID" value="NZ_FOBS01000001.1"/>
</dbReference>